<evidence type="ECO:0000259" key="13">
    <source>
        <dbReference type="PROSITE" id="PS51192"/>
    </source>
</evidence>
<evidence type="ECO:0000256" key="4">
    <source>
        <dbReference type="ARBA" id="ARBA00022741"/>
    </source>
</evidence>
<dbReference type="CDD" id="cd18801">
    <property type="entry name" value="SF2_C_FANCM_Hef"/>
    <property type="match status" value="1"/>
</dbReference>
<keyword evidence="5" id="KW-0227">DNA damage</keyword>
<feature type="compositionally biased region" description="Basic and acidic residues" evidence="12">
    <location>
        <begin position="1015"/>
        <end position="1028"/>
    </location>
</feature>
<evidence type="ECO:0000256" key="1">
    <source>
        <dbReference type="ARBA" id="ARBA00004123"/>
    </source>
</evidence>
<dbReference type="Gene3D" id="3.40.50.300">
    <property type="entry name" value="P-loop containing nucleotide triphosphate hydrolases"/>
    <property type="match status" value="2"/>
</dbReference>
<dbReference type="GO" id="GO:0045003">
    <property type="term" value="P:double-strand break repair via synthesis-dependent strand annealing"/>
    <property type="evidence" value="ECO:0007669"/>
    <property type="project" value="TreeGrafter"/>
</dbReference>
<sequence>MHNMDDSDEFEIADESIEQLLEIVEQAENAHRDPSSPIVLDDDFDDVDVDALVSMAEVAEGHYSAAANNSSDNSRDNNINKRDRSGRQRSIMDYVDRPARPDSVSSGSVAAASSASSSIDGSSSNNSNYQSPFLIPEDSVPPSPPPLGIPSFHPFDREALPTWIYPINYPVRAYQYNILQKAMFHNTLVALPTGLGKTFIAAVVMYNYWRWFPQSKIIFVAPTRPLVAQQIEACFKICGLPQEDTVELTGSLQPEKRKLLWASKRVYFMTPQTLQNDLRERICPADKIVCLVFDEAHKATGNYAYAEVIRQVVKLHDHFRVLALTATPGTNLDNVQAVITNLRINNVQIRTEDSMDIQEFSHGKSVQKMVVKLNYTAGATGIVPQTISTFREKIFQPVLQRLRQFQAIYSDEVERNTPYHILTARRNFMSTAKNLNQAVKGKIFVDFAIADALSRAYELLCQHGIGPFLGTMEQTLEKMQSEIDSGKSSAREKVNLVNNYTLKNLINELRDKSAEPGFIGHPKMDSLVNTLLQHFNSAQETQEPNQQSKVIVFSTYRNSVDEIVKVLSSHKPLIRCSSFVGQAGAKDGTKGLNQRKQKEVISKFRSGELNLLVATSIGEEGLDIGEVDLIICYDSQSSPIRMLQRMGRTGRKRQGRCVLLMTEQEEKKYQNAKDAYRRVQEAIARRTLLQYCDSNPTLLPENYKPVCAKKRLEIGTYTKPTTGRTRISAASIDDASGINADGTLNEETLQRFLQSFQDDGEVLDMEQVTNRYWPVQSPLRTSLKYIPLHSRLSLYKYVGHSRRSKQYAELVKKMEKQVLKGDISSQVSSLVDSSLCISSRQSQPNSMNLVQNDQIIIPRRRKRGEEDDNEDEANEAEKPDSRKYRKLEKDIPKAKSSDRLNLPKRSKYEAFDKNEAECSDTKRCKLDEDRSDELWLNAYPPVMKGMLDEEGDFDSFGQVSAFNAWDMEDNEKSIEKGKQPMTTSLSQKYDSWDESALLDVEKIFSEESSYQQQEDSTRHAKAETDKKNSFANGSGNADLGIEHMPLVKTVSADDKRDNLCLNQEEGKIDEHKEHNAKQSPEILRTTEVEVDIDLDWDFGPYDDQEKHHSENRRTITESNSLAFRFDDDLPPKYPYEGKEIHPKRIIGSSVLSFLSLSIPVLSEGAKRILEERQQNHKSISGSFLTCGIYARYVPANFVIAEKVTSSVTLQRSDSITFDSDTSFLEALADIPLSARSSQKSIPVVIDSQTSKKRCHTVNERITDEPPAALKTPLDPLETIAGVTSHLERHSPVNIGDSSLAIDKSEVLEGGDEDEGVIYFSLSSDDEGEQSANNMFASARRDKEQVSDKQMSGVHPSEDVIAFDFSGDQTLQRIMADTIDDERASLGISVCSNDDNSVVVPHTTTINLADGPDRLEDEDDSSILGNLAGSPELPCQQSPRISPSIPDDSRHGNETPSPLIRRVRKRTIIMDDSDDTQSQNSSNMDGGYPPTSGINEDAGLPEQLRPASLLDEAPSLSTPNVQEKAHDRPRYTRKHRKRSTTKRINVFLDLEAERSCDDCSTDDGSDEDENTDKSLCMDSFIHDGSSGLAPYESPVAGHSIPLQERQGAGHTDIYSVYRASLLSPDMLTSRGIKTLFDKSGGPKKKSWIDKLDTKKWERYAEDEDEDEDNEAETEAGDSNSIILRQERLKEDDSDFA</sequence>
<feature type="compositionally biased region" description="Polar residues" evidence="12">
    <location>
        <begin position="842"/>
        <end position="854"/>
    </location>
</feature>
<dbReference type="OrthoDB" id="164902at2759"/>
<feature type="region of interest" description="Disordered" evidence="12">
    <location>
        <begin position="1406"/>
        <end position="1498"/>
    </location>
</feature>
<feature type="domain" description="Helicase C-terminal" evidence="14">
    <location>
        <begin position="530"/>
        <end position="700"/>
    </location>
</feature>
<dbReference type="Pfam" id="PF04851">
    <property type="entry name" value="ResIII"/>
    <property type="match status" value="1"/>
</dbReference>
<feature type="compositionally biased region" description="Basic and acidic residues" evidence="12">
    <location>
        <begin position="73"/>
        <end position="86"/>
    </location>
</feature>
<dbReference type="CDD" id="cd18033">
    <property type="entry name" value="DEXDc_FANCM"/>
    <property type="match status" value="1"/>
</dbReference>
<dbReference type="GO" id="GO:0036297">
    <property type="term" value="P:interstrand cross-link repair"/>
    <property type="evidence" value="ECO:0007669"/>
    <property type="project" value="UniProtKB-ARBA"/>
</dbReference>
<keyword evidence="8" id="KW-0067">ATP-binding</keyword>
<dbReference type="InterPro" id="IPR006935">
    <property type="entry name" value="Helicase/UvrB_N"/>
</dbReference>
<feature type="compositionally biased region" description="Basic and acidic residues" evidence="12">
    <location>
        <begin position="875"/>
        <end position="898"/>
    </location>
</feature>
<dbReference type="GO" id="GO:0000400">
    <property type="term" value="F:four-way junction DNA binding"/>
    <property type="evidence" value="ECO:0007669"/>
    <property type="project" value="TreeGrafter"/>
</dbReference>
<keyword evidence="4" id="KW-0547">Nucleotide-binding</keyword>
<evidence type="ECO:0000256" key="3">
    <source>
        <dbReference type="ARBA" id="ARBA00012551"/>
    </source>
</evidence>
<feature type="region of interest" description="Disordered" evidence="12">
    <location>
        <begin position="1007"/>
        <end position="1039"/>
    </location>
</feature>
<feature type="region of interest" description="Disordered" evidence="12">
    <location>
        <begin position="63"/>
        <end position="137"/>
    </location>
</feature>
<dbReference type="PANTHER" id="PTHR14025:SF20">
    <property type="entry name" value="FANCONI ANEMIA GROUP M PROTEIN"/>
    <property type="match status" value="1"/>
</dbReference>
<proteinExistence type="inferred from homology"/>
<dbReference type="InterPro" id="IPR014001">
    <property type="entry name" value="Helicase_ATP-bd"/>
</dbReference>
<dbReference type="CDD" id="cd12091">
    <property type="entry name" value="FANCM_ID"/>
    <property type="match status" value="1"/>
</dbReference>
<evidence type="ECO:0000256" key="2">
    <source>
        <dbReference type="ARBA" id="ARBA00009889"/>
    </source>
</evidence>
<dbReference type="GO" id="GO:0005524">
    <property type="term" value="F:ATP binding"/>
    <property type="evidence" value="ECO:0007669"/>
    <property type="project" value="UniProtKB-KW"/>
</dbReference>
<dbReference type="SUPFAM" id="SSF52540">
    <property type="entry name" value="P-loop containing nucleoside triphosphate hydrolases"/>
    <property type="match status" value="1"/>
</dbReference>
<evidence type="ECO:0000256" key="11">
    <source>
        <dbReference type="ARBA" id="ARBA00023242"/>
    </source>
</evidence>
<dbReference type="Pfam" id="PF00271">
    <property type="entry name" value="Helicase_C"/>
    <property type="match status" value="1"/>
</dbReference>
<dbReference type="FunFam" id="3.40.50.300:FF:000861">
    <property type="entry name" value="Fanconi anemia, complementation group M"/>
    <property type="match status" value="1"/>
</dbReference>
<dbReference type="GO" id="GO:0005634">
    <property type="term" value="C:nucleus"/>
    <property type="evidence" value="ECO:0007669"/>
    <property type="project" value="UniProtKB-SubCell"/>
</dbReference>
<dbReference type="InterPro" id="IPR039686">
    <property type="entry name" value="FANCM/Mph1-like_ID"/>
</dbReference>
<comment type="caution">
    <text evidence="15">The sequence shown here is derived from an EMBL/GenBank/DDBJ whole genome shotgun (WGS) entry which is preliminary data.</text>
</comment>
<dbReference type="InterPro" id="IPR027417">
    <property type="entry name" value="P-loop_NTPase"/>
</dbReference>
<feature type="compositionally biased region" description="Low complexity" evidence="12">
    <location>
        <begin position="102"/>
        <end position="127"/>
    </location>
</feature>
<feature type="compositionally biased region" description="Acidic residues" evidence="12">
    <location>
        <begin position="1659"/>
        <end position="1674"/>
    </location>
</feature>
<accession>A0A8H7BTR9</accession>
<dbReference type="PROSITE" id="PS51194">
    <property type="entry name" value="HELICASE_CTER"/>
    <property type="match status" value="1"/>
</dbReference>
<evidence type="ECO:0000259" key="14">
    <source>
        <dbReference type="PROSITE" id="PS51194"/>
    </source>
</evidence>
<feature type="domain" description="Helicase ATP-binding" evidence="13">
    <location>
        <begin position="178"/>
        <end position="346"/>
    </location>
</feature>
<dbReference type="SMART" id="SM00487">
    <property type="entry name" value="DEXDc"/>
    <property type="match status" value="1"/>
</dbReference>
<organism evidence="15 16">
    <name type="scientific">Apophysomyces ossiformis</name>
    <dbReference type="NCBI Taxonomy" id="679940"/>
    <lineage>
        <taxon>Eukaryota</taxon>
        <taxon>Fungi</taxon>
        <taxon>Fungi incertae sedis</taxon>
        <taxon>Mucoromycota</taxon>
        <taxon>Mucoromycotina</taxon>
        <taxon>Mucoromycetes</taxon>
        <taxon>Mucorales</taxon>
        <taxon>Mucorineae</taxon>
        <taxon>Mucoraceae</taxon>
        <taxon>Apophysomyces</taxon>
    </lineage>
</organism>
<keyword evidence="6" id="KW-0378">Hydrolase</keyword>
<dbReference type="InterPro" id="IPR044749">
    <property type="entry name" value="FANCM_DEXDc"/>
</dbReference>
<evidence type="ECO:0000256" key="9">
    <source>
        <dbReference type="ARBA" id="ARBA00023125"/>
    </source>
</evidence>
<evidence type="ECO:0000256" key="7">
    <source>
        <dbReference type="ARBA" id="ARBA00022806"/>
    </source>
</evidence>
<evidence type="ECO:0000313" key="15">
    <source>
        <dbReference type="EMBL" id="KAF7729998.1"/>
    </source>
</evidence>
<keyword evidence="7" id="KW-0347">Helicase</keyword>
<feature type="compositionally biased region" description="Low complexity" evidence="12">
    <location>
        <begin position="1475"/>
        <end position="1484"/>
    </location>
</feature>
<keyword evidence="9" id="KW-0238">DNA-binding</keyword>
<dbReference type="Proteomes" id="UP000605846">
    <property type="component" value="Unassembled WGS sequence"/>
</dbReference>
<evidence type="ECO:0000256" key="12">
    <source>
        <dbReference type="SAM" id="MobiDB-lite"/>
    </source>
</evidence>
<name>A0A8H7BTR9_9FUNG</name>
<reference evidence="15" key="1">
    <citation type="submission" date="2020-01" db="EMBL/GenBank/DDBJ databases">
        <title>Genome Sequencing of Three Apophysomyces-Like Fungal Strains Confirms a Novel Fungal Genus in the Mucoromycota with divergent Burkholderia-like Endosymbiotic Bacteria.</title>
        <authorList>
            <person name="Stajich J.E."/>
            <person name="Macias A.M."/>
            <person name="Carter-House D."/>
            <person name="Lovett B."/>
            <person name="Kasson L.R."/>
            <person name="Berry K."/>
            <person name="Grigoriev I."/>
            <person name="Chang Y."/>
            <person name="Spatafora J."/>
            <person name="Kasson M.T."/>
        </authorList>
    </citation>
    <scope>NUCLEOTIDE SEQUENCE</scope>
    <source>
        <strain evidence="15">NRRL A-21654</strain>
    </source>
</reference>
<keyword evidence="11" id="KW-0539">Nucleus</keyword>
<dbReference type="GO" id="GO:0016787">
    <property type="term" value="F:hydrolase activity"/>
    <property type="evidence" value="ECO:0007669"/>
    <property type="project" value="UniProtKB-KW"/>
</dbReference>
<keyword evidence="10" id="KW-0234">DNA repair</keyword>
<protein>
    <recommendedName>
        <fullName evidence="3">DNA helicase</fullName>
        <ecNumber evidence="3">3.6.4.12</ecNumber>
    </recommendedName>
</protein>
<dbReference type="GO" id="GO:0009378">
    <property type="term" value="F:four-way junction helicase activity"/>
    <property type="evidence" value="ECO:0007669"/>
    <property type="project" value="TreeGrafter"/>
</dbReference>
<dbReference type="GO" id="GO:0043138">
    <property type="term" value="F:3'-5' DNA helicase activity"/>
    <property type="evidence" value="ECO:0007669"/>
    <property type="project" value="InterPro"/>
</dbReference>
<dbReference type="EC" id="3.6.4.12" evidence="3"/>
<keyword evidence="16" id="KW-1185">Reference proteome</keyword>
<dbReference type="FunFam" id="3.40.50.300:FF:001992">
    <property type="entry name" value="ATP-dependent RNA helicase, putative"/>
    <property type="match status" value="1"/>
</dbReference>
<evidence type="ECO:0000256" key="8">
    <source>
        <dbReference type="ARBA" id="ARBA00022840"/>
    </source>
</evidence>
<evidence type="ECO:0000256" key="6">
    <source>
        <dbReference type="ARBA" id="ARBA00022801"/>
    </source>
</evidence>
<comment type="subcellular location">
    <subcellularLocation>
        <location evidence="1">Nucleus</location>
    </subcellularLocation>
</comment>
<feature type="region of interest" description="Disordered" evidence="12">
    <location>
        <begin position="842"/>
        <end position="902"/>
    </location>
</feature>
<dbReference type="SMART" id="SM00490">
    <property type="entry name" value="HELICc"/>
    <property type="match status" value="1"/>
</dbReference>
<feature type="region of interest" description="Disordered" evidence="12">
    <location>
        <begin position="1510"/>
        <end position="1538"/>
    </location>
</feature>
<evidence type="ECO:0000313" key="16">
    <source>
        <dbReference type="Proteomes" id="UP000605846"/>
    </source>
</evidence>
<dbReference type="PROSITE" id="PS51192">
    <property type="entry name" value="HELICASE_ATP_BIND_1"/>
    <property type="match status" value="1"/>
</dbReference>
<comment type="similarity">
    <text evidence="2">Belongs to the DEAD box helicase family. DEAH subfamily. FANCM sub-subfamily.</text>
</comment>
<dbReference type="PANTHER" id="PTHR14025">
    <property type="entry name" value="FANCONI ANEMIA GROUP M FANCM FAMILY MEMBER"/>
    <property type="match status" value="1"/>
</dbReference>
<feature type="compositionally biased region" description="Low complexity" evidence="12">
    <location>
        <begin position="1435"/>
        <end position="1445"/>
    </location>
</feature>
<evidence type="ECO:0000256" key="10">
    <source>
        <dbReference type="ARBA" id="ARBA00023204"/>
    </source>
</evidence>
<feature type="region of interest" description="Disordered" evidence="12">
    <location>
        <begin position="1655"/>
        <end position="1695"/>
    </location>
</feature>
<dbReference type="EMBL" id="JABAYA010000020">
    <property type="protein sequence ID" value="KAF7729998.1"/>
    <property type="molecule type" value="Genomic_DNA"/>
</dbReference>
<dbReference type="InterPro" id="IPR001650">
    <property type="entry name" value="Helicase_C-like"/>
</dbReference>
<evidence type="ECO:0000256" key="5">
    <source>
        <dbReference type="ARBA" id="ARBA00022763"/>
    </source>
</evidence>
<gene>
    <name evidence="15" type="ORF">EC973_003411</name>
</gene>